<dbReference type="InterPro" id="IPR013525">
    <property type="entry name" value="ABC2_TM"/>
</dbReference>
<dbReference type="PRINTS" id="PR00164">
    <property type="entry name" value="ABC2TRNSPORT"/>
</dbReference>
<dbReference type="KEGG" id="bgo:BM43_2176"/>
<feature type="transmembrane region" description="Helical" evidence="11">
    <location>
        <begin position="37"/>
        <end position="59"/>
    </location>
</feature>
<evidence type="ECO:0000256" key="7">
    <source>
        <dbReference type="ARBA" id="ARBA00022903"/>
    </source>
</evidence>
<organism evidence="13 15">
    <name type="scientific">Burkholderia gladioli</name>
    <name type="common">Pseudomonas marginata</name>
    <name type="synonym">Phytomonas marginata</name>
    <dbReference type="NCBI Taxonomy" id="28095"/>
    <lineage>
        <taxon>Bacteria</taxon>
        <taxon>Pseudomonadati</taxon>
        <taxon>Pseudomonadota</taxon>
        <taxon>Betaproteobacteria</taxon>
        <taxon>Burkholderiales</taxon>
        <taxon>Burkholderiaceae</taxon>
        <taxon>Burkholderia</taxon>
    </lineage>
</organism>
<keyword evidence="10 11" id="KW-0472">Membrane</keyword>
<keyword evidence="7" id="KW-0972">Capsule biogenesis/degradation</keyword>
<dbReference type="EMBL" id="CP104214">
    <property type="protein sequence ID" value="UWX70947.1"/>
    <property type="molecule type" value="Genomic_DNA"/>
</dbReference>
<sequence length="274" mass="30534">MQSFSTSPRALAASLIRNRRLLLDLARRDAVGRYKGSVLGIFWSLLTPLLMLSVYTFVFSEVFKSRWGGASPSASKGEFAVVLFAGMIMFNLFSECANRAPSQILSNTNFVKKIVFPLEILPCVTLLSGLFHLCVSALILLVAEWLIRGHVPITALLFPLVLAPLCVFIMGLSWLLAATGVYLRDIGQTVGIAITALMFLSPVFFPVSSLPSRFQELVYLNPMTYPIEQSRDVLVWGNPIDWSRWGPYCLMAVVVAWIGFAWFQKTRRGFADVI</sequence>
<evidence type="ECO:0000259" key="12">
    <source>
        <dbReference type="PROSITE" id="PS51012"/>
    </source>
</evidence>
<dbReference type="InterPro" id="IPR047817">
    <property type="entry name" value="ABC2_TM_bact-type"/>
</dbReference>
<name>A0AAP8S9P1_BURGA</name>
<evidence type="ECO:0000256" key="9">
    <source>
        <dbReference type="ARBA" id="ARBA00023047"/>
    </source>
</evidence>
<feature type="transmembrane region" description="Helical" evidence="11">
    <location>
        <begin position="153"/>
        <end position="177"/>
    </location>
</feature>
<keyword evidence="9" id="KW-0625">Polysaccharide transport</keyword>
<keyword evidence="8 11" id="KW-1133">Transmembrane helix</keyword>
<keyword evidence="3 11" id="KW-0813">Transport</keyword>
<comment type="similarity">
    <text evidence="2 11">Belongs to the ABC-2 integral membrane protein family.</text>
</comment>
<evidence type="ECO:0000313" key="14">
    <source>
        <dbReference type="EMBL" id="UWX70947.1"/>
    </source>
</evidence>
<evidence type="ECO:0000256" key="3">
    <source>
        <dbReference type="ARBA" id="ARBA00022448"/>
    </source>
</evidence>
<gene>
    <name evidence="13" type="ORF">DM48_3466</name>
    <name evidence="14" type="ORF">NYZ96_04020</name>
</gene>
<evidence type="ECO:0000256" key="10">
    <source>
        <dbReference type="ARBA" id="ARBA00023136"/>
    </source>
</evidence>
<evidence type="ECO:0000256" key="2">
    <source>
        <dbReference type="ARBA" id="ARBA00007783"/>
    </source>
</evidence>
<dbReference type="PIRSF" id="PIRSF006648">
    <property type="entry name" value="DrrB"/>
    <property type="match status" value="1"/>
</dbReference>
<dbReference type="GO" id="GO:0015774">
    <property type="term" value="P:polysaccharide transport"/>
    <property type="evidence" value="ECO:0007669"/>
    <property type="project" value="UniProtKB-KW"/>
</dbReference>
<dbReference type="Proteomes" id="UP000029590">
    <property type="component" value="Unassembled WGS sequence"/>
</dbReference>
<reference evidence="14" key="2">
    <citation type="submission" date="2022-09" db="EMBL/GenBank/DDBJ databases">
        <title>Genomic of Burkholderia gladioli.</title>
        <authorList>
            <person name="Wu H."/>
        </authorList>
    </citation>
    <scope>NUCLEOTIDE SEQUENCE</scope>
    <source>
        <strain evidence="14">ZN-S4</strain>
    </source>
</reference>
<evidence type="ECO:0000256" key="5">
    <source>
        <dbReference type="ARBA" id="ARBA00022597"/>
    </source>
</evidence>
<evidence type="ECO:0000256" key="8">
    <source>
        <dbReference type="ARBA" id="ARBA00022989"/>
    </source>
</evidence>
<feature type="transmembrane region" description="Helical" evidence="11">
    <location>
        <begin position="118"/>
        <end position="147"/>
    </location>
</feature>
<feature type="domain" description="ABC transmembrane type-2" evidence="12">
    <location>
        <begin position="39"/>
        <end position="266"/>
    </location>
</feature>
<dbReference type="GO" id="GO:0140359">
    <property type="term" value="F:ABC-type transporter activity"/>
    <property type="evidence" value="ECO:0007669"/>
    <property type="project" value="InterPro"/>
</dbReference>
<evidence type="ECO:0000256" key="6">
    <source>
        <dbReference type="ARBA" id="ARBA00022692"/>
    </source>
</evidence>
<feature type="transmembrane region" description="Helical" evidence="11">
    <location>
        <begin position="189"/>
        <end position="207"/>
    </location>
</feature>
<evidence type="ECO:0000313" key="15">
    <source>
        <dbReference type="Proteomes" id="UP000029590"/>
    </source>
</evidence>
<evidence type="ECO:0000256" key="11">
    <source>
        <dbReference type="RuleBase" id="RU361157"/>
    </source>
</evidence>
<dbReference type="Proteomes" id="UP001059745">
    <property type="component" value="Chromosome 1"/>
</dbReference>
<dbReference type="InterPro" id="IPR000412">
    <property type="entry name" value="ABC_2_transport"/>
</dbReference>
<proteinExistence type="inferred from homology"/>
<evidence type="ECO:0000313" key="13">
    <source>
        <dbReference type="EMBL" id="KGC16370.1"/>
    </source>
</evidence>
<dbReference type="RefSeq" id="WP_013696836.1">
    <property type="nucleotide sequence ID" value="NZ_CADEPT010000007.1"/>
</dbReference>
<dbReference type="PANTHER" id="PTHR30413:SF10">
    <property type="entry name" value="CAPSULE POLYSACCHARIDE EXPORT INNER-MEMBRANE PROTEIN CTRC"/>
    <property type="match status" value="1"/>
</dbReference>
<protein>
    <recommendedName>
        <fullName evidence="11">Transport permease protein</fullName>
    </recommendedName>
</protein>
<comment type="subcellular location">
    <subcellularLocation>
        <location evidence="11">Cell inner membrane</location>
        <topology evidence="11">Multi-pass membrane protein</topology>
    </subcellularLocation>
    <subcellularLocation>
        <location evidence="1">Cell membrane</location>
        <topology evidence="1">Multi-pass membrane protein</topology>
    </subcellularLocation>
</comment>
<dbReference type="AlphaFoldDB" id="A0AAP8S9P1"/>
<dbReference type="Pfam" id="PF01061">
    <property type="entry name" value="ABC2_membrane"/>
    <property type="match status" value="1"/>
</dbReference>
<dbReference type="EMBL" id="JPGG01000015">
    <property type="protein sequence ID" value="KGC16370.1"/>
    <property type="molecule type" value="Genomic_DNA"/>
</dbReference>
<evidence type="ECO:0000256" key="1">
    <source>
        <dbReference type="ARBA" id="ARBA00004651"/>
    </source>
</evidence>
<evidence type="ECO:0000256" key="4">
    <source>
        <dbReference type="ARBA" id="ARBA00022475"/>
    </source>
</evidence>
<reference evidence="13 15" key="1">
    <citation type="submission" date="2014-04" db="EMBL/GenBank/DDBJ databases">
        <authorList>
            <person name="Bishop-Lilly K.A."/>
            <person name="Broomall S.M."/>
            <person name="Chain P.S."/>
            <person name="Chertkov O."/>
            <person name="Coyne S.R."/>
            <person name="Daligault H.E."/>
            <person name="Davenport K.W."/>
            <person name="Erkkila T."/>
            <person name="Frey K.G."/>
            <person name="Gibbons H.S."/>
            <person name="Gu W."/>
            <person name="Jaissle J."/>
            <person name="Johnson S.L."/>
            <person name="Koroleva G.I."/>
            <person name="Ladner J.T."/>
            <person name="Lo C.-C."/>
            <person name="Minogue T.D."/>
            <person name="Munk C."/>
            <person name="Palacios G.F."/>
            <person name="Redden C.L."/>
            <person name="Rosenzweig C.N."/>
            <person name="Scholz M.B."/>
            <person name="Teshima H."/>
            <person name="Xu Y."/>
        </authorList>
    </citation>
    <scope>NUCLEOTIDE SEQUENCE [LARGE SCALE GENOMIC DNA]</scope>
    <source>
        <strain evidence="13">Gladioli</strain>
        <strain evidence="15">gladioli</strain>
    </source>
</reference>
<keyword evidence="5" id="KW-0762">Sugar transport</keyword>
<keyword evidence="4 11" id="KW-1003">Cell membrane</keyword>
<dbReference type="GO" id="GO:0043190">
    <property type="term" value="C:ATP-binding cassette (ABC) transporter complex"/>
    <property type="evidence" value="ECO:0007669"/>
    <property type="project" value="InterPro"/>
</dbReference>
<accession>A0AAP8S9P1</accession>
<dbReference type="GO" id="GO:0015920">
    <property type="term" value="P:lipopolysaccharide transport"/>
    <property type="evidence" value="ECO:0007669"/>
    <property type="project" value="TreeGrafter"/>
</dbReference>
<keyword evidence="6 11" id="KW-0812">Transmembrane</keyword>
<feature type="transmembrane region" description="Helical" evidence="11">
    <location>
        <begin position="79"/>
        <end position="97"/>
    </location>
</feature>
<feature type="transmembrane region" description="Helical" evidence="11">
    <location>
        <begin position="245"/>
        <end position="263"/>
    </location>
</feature>
<dbReference type="PANTHER" id="PTHR30413">
    <property type="entry name" value="INNER MEMBRANE TRANSPORT PERMEASE"/>
    <property type="match status" value="1"/>
</dbReference>
<dbReference type="PROSITE" id="PS51012">
    <property type="entry name" value="ABC_TM2"/>
    <property type="match status" value="1"/>
</dbReference>